<dbReference type="FunFam" id="1.10.357.20:FF:000001">
    <property type="entry name" value="Solute carrier family 41 member 2"/>
    <property type="match status" value="1"/>
</dbReference>
<evidence type="ECO:0000313" key="11">
    <source>
        <dbReference type="EMBL" id="VBB25426.1"/>
    </source>
</evidence>
<keyword evidence="7" id="KW-0406">Ion transport</keyword>
<dbReference type="Proteomes" id="UP000276991">
    <property type="component" value="Unassembled WGS sequence"/>
</dbReference>
<proteinExistence type="inferred from homology"/>
<sequence>MTREGIFSGNSATTLGIVSPQLHNISLKPSETRIYMVTCNISMQGVVRKLMKTTLDILLIRSFKISVRSEETSMAEITLSESVPSPSEPPQEIIRDGERDKAILIKVLRQTLLPFFVAGLGQICTGLFFERAQHWWFFLYVPEAFILVPALLGLKGNLEVTYASRFCTLTNAGQTNKANEIFFIARFNLCLVELQAIVLSFLAALLSSAISLINCDFKQSHGTVVLSSGVYAASLSSFVVGFVMIAIVVFSRRYGADPDNIAAPLTATFSDFVTLIMLIGVGMLMVHIYIHKLYILNIVAVILLLCTTPFLTYYVTQEPRARSILRDSSFAITAAIVVGCCSGLLLQSAIVVFPGIAAFHPLIAGLGGNRVSVQSSRLATALHLSEYSLGRLPAGTTIWTFLNPLRFFCLRHLDSKVAFLLLVTAIPYNFLFVVVVIFTAKNIDFSWIFVVAYVVAALVQGLLLFYLCQVTVYGLWWFRMDPDNSSVPVLTSIGDLLGIGLLYIVFSFLHRFAPSTVFYQQYQTMNITRQCGIDF</sequence>
<dbReference type="PANTHER" id="PTHR16228:SF21">
    <property type="entry name" value="SLC41A_MGTE INTEGRAL MEMBRANE DOMAIN-CONTAINING PROTEIN"/>
    <property type="match status" value="1"/>
</dbReference>
<keyword evidence="8 9" id="KW-0472">Membrane</keyword>
<dbReference type="SUPFAM" id="SSF161093">
    <property type="entry name" value="MgtE membrane domain-like"/>
    <property type="match status" value="2"/>
</dbReference>
<evidence type="ECO:0000256" key="3">
    <source>
        <dbReference type="ARBA" id="ARBA00022448"/>
    </source>
</evidence>
<dbReference type="PANTHER" id="PTHR16228">
    <property type="entry name" value="DIVALENT CATION TRANSPORTER SOLUTE CARRIER FAMILY 41"/>
    <property type="match status" value="1"/>
</dbReference>
<feature type="transmembrane region" description="Helical" evidence="9">
    <location>
        <begin position="445"/>
        <end position="467"/>
    </location>
</feature>
<dbReference type="GO" id="GO:0008324">
    <property type="term" value="F:monoatomic cation transmembrane transporter activity"/>
    <property type="evidence" value="ECO:0007669"/>
    <property type="project" value="InterPro"/>
</dbReference>
<feature type="transmembrane region" description="Helical" evidence="9">
    <location>
        <begin position="230"/>
        <end position="250"/>
    </location>
</feature>
<feature type="transmembrane region" description="Helical" evidence="9">
    <location>
        <begin position="262"/>
        <end position="288"/>
    </location>
</feature>
<evidence type="ECO:0000256" key="5">
    <source>
        <dbReference type="ARBA" id="ARBA00022842"/>
    </source>
</evidence>
<feature type="transmembrane region" description="Helical" evidence="9">
    <location>
        <begin position="417"/>
        <end position="438"/>
    </location>
</feature>
<feature type="transmembrane region" description="Helical" evidence="9">
    <location>
        <begin position="487"/>
        <end position="509"/>
    </location>
</feature>
<keyword evidence="5" id="KW-0460">Magnesium</keyword>
<reference evidence="11 12" key="1">
    <citation type="submission" date="2018-08" db="EMBL/GenBank/DDBJ databases">
        <authorList>
            <person name="Laetsch R D."/>
            <person name="Stevens L."/>
            <person name="Kumar S."/>
            <person name="Blaxter L. M."/>
        </authorList>
    </citation>
    <scope>NUCLEOTIDE SEQUENCE [LARGE SCALE GENOMIC DNA]</scope>
</reference>
<evidence type="ECO:0000256" key="1">
    <source>
        <dbReference type="ARBA" id="ARBA00004141"/>
    </source>
</evidence>
<feature type="transmembrane region" description="Helical" evidence="9">
    <location>
        <begin position="135"/>
        <end position="154"/>
    </location>
</feature>
<dbReference type="OrthoDB" id="5791097at2759"/>
<dbReference type="InterPro" id="IPR036739">
    <property type="entry name" value="SLC41_membr_dom_sf"/>
</dbReference>
<keyword evidence="4 9" id="KW-0812">Transmembrane</keyword>
<keyword evidence="12" id="KW-1185">Reference proteome</keyword>
<gene>
    <name evidence="11" type="ORF">NAV_LOCUS256</name>
</gene>
<feature type="transmembrane region" description="Helical" evidence="9">
    <location>
        <begin position="187"/>
        <end position="210"/>
    </location>
</feature>
<evidence type="ECO:0000259" key="10">
    <source>
        <dbReference type="Pfam" id="PF01769"/>
    </source>
</evidence>
<name>A0A498S173_ACAVI</name>
<evidence type="ECO:0000256" key="7">
    <source>
        <dbReference type="ARBA" id="ARBA00023065"/>
    </source>
</evidence>
<feature type="transmembrane region" description="Helical" evidence="9">
    <location>
        <begin position="328"/>
        <end position="353"/>
    </location>
</feature>
<dbReference type="AlphaFoldDB" id="A0A498S173"/>
<evidence type="ECO:0000256" key="4">
    <source>
        <dbReference type="ARBA" id="ARBA00022692"/>
    </source>
</evidence>
<protein>
    <recommendedName>
        <fullName evidence="10">SLC41A/MgtE integral membrane domain-containing protein</fullName>
    </recommendedName>
</protein>
<feature type="transmembrane region" description="Helical" evidence="9">
    <location>
        <begin position="111"/>
        <end position="129"/>
    </location>
</feature>
<evidence type="ECO:0000256" key="2">
    <source>
        <dbReference type="ARBA" id="ARBA00009749"/>
    </source>
</evidence>
<evidence type="ECO:0000256" key="8">
    <source>
        <dbReference type="ARBA" id="ARBA00023136"/>
    </source>
</evidence>
<dbReference type="Pfam" id="PF01769">
    <property type="entry name" value="MgtE"/>
    <property type="match status" value="2"/>
</dbReference>
<accession>A0A498S173</accession>
<dbReference type="Gene3D" id="1.10.357.20">
    <property type="entry name" value="SLC41 divalent cation transporters, integral membrane domain"/>
    <property type="match status" value="2"/>
</dbReference>
<comment type="similarity">
    <text evidence="2">Belongs to the SLC41A transporter family.</text>
</comment>
<evidence type="ECO:0000256" key="9">
    <source>
        <dbReference type="SAM" id="Phobius"/>
    </source>
</evidence>
<evidence type="ECO:0000313" key="12">
    <source>
        <dbReference type="Proteomes" id="UP000276991"/>
    </source>
</evidence>
<feature type="transmembrane region" description="Helical" evidence="9">
    <location>
        <begin position="294"/>
        <end position="316"/>
    </location>
</feature>
<organism evidence="11 12">
    <name type="scientific">Acanthocheilonema viteae</name>
    <name type="common">Filarial nematode worm</name>
    <name type="synonym">Dipetalonema viteae</name>
    <dbReference type="NCBI Taxonomy" id="6277"/>
    <lineage>
        <taxon>Eukaryota</taxon>
        <taxon>Metazoa</taxon>
        <taxon>Ecdysozoa</taxon>
        <taxon>Nematoda</taxon>
        <taxon>Chromadorea</taxon>
        <taxon>Rhabditida</taxon>
        <taxon>Spirurina</taxon>
        <taxon>Spiruromorpha</taxon>
        <taxon>Filarioidea</taxon>
        <taxon>Onchocercidae</taxon>
        <taxon>Acanthocheilonema</taxon>
    </lineage>
</organism>
<dbReference type="InterPro" id="IPR006667">
    <property type="entry name" value="SLC41_membr_dom"/>
</dbReference>
<evidence type="ECO:0000256" key="6">
    <source>
        <dbReference type="ARBA" id="ARBA00022989"/>
    </source>
</evidence>
<comment type="subcellular location">
    <subcellularLocation>
        <location evidence="1">Membrane</location>
        <topology evidence="1">Multi-pass membrane protein</topology>
    </subcellularLocation>
</comment>
<dbReference type="InterPro" id="IPR045349">
    <property type="entry name" value="SLC41A1-3"/>
</dbReference>
<keyword evidence="6 9" id="KW-1133">Transmembrane helix</keyword>
<feature type="domain" description="SLC41A/MgtE integral membrane" evidence="10">
    <location>
        <begin position="148"/>
        <end position="281"/>
    </location>
</feature>
<keyword evidence="3" id="KW-0813">Transport</keyword>
<dbReference type="EMBL" id="UPTC01000015">
    <property type="protein sequence ID" value="VBB25426.1"/>
    <property type="molecule type" value="Genomic_DNA"/>
</dbReference>
<dbReference type="GO" id="GO:0005886">
    <property type="term" value="C:plasma membrane"/>
    <property type="evidence" value="ECO:0007669"/>
    <property type="project" value="TreeGrafter"/>
</dbReference>
<feature type="domain" description="SLC41A/MgtE integral membrane" evidence="10">
    <location>
        <begin position="361"/>
        <end position="504"/>
    </location>
</feature>